<gene>
    <name evidence="3" type="primary">LOC118349565</name>
</gene>
<evidence type="ECO:0000256" key="1">
    <source>
        <dbReference type="SAM" id="MobiDB-lite"/>
    </source>
</evidence>
<evidence type="ECO:0000313" key="3">
    <source>
        <dbReference type="RefSeq" id="XP_035550522.1"/>
    </source>
</evidence>
<feature type="compositionally biased region" description="Basic and acidic residues" evidence="1">
    <location>
        <begin position="45"/>
        <end position="57"/>
    </location>
</feature>
<dbReference type="AlphaFoldDB" id="A0A6P9F780"/>
<proteinExistence type="predicted"/>
<dbReference type="Proteomes" id="UP000235220">
    <property type="component" value="Chromosome 10"/>
</dbReference>
<feature type="compositionally biased region" description="Polar residues" evidence="1">
    <location>
        <begin position="64"/>
        <end position="74"/>
    </location>
</feature>
<dbReference type="RefSeq" id="XP_035550522.1">
    <property type="nucleotide sequence ID" value="XM_035694629.1"/>
</dbReference>
<dbReference type="GeneID" id="118349565"/>
<keyword evidence="2" id="KW-1185">Reference proteome</keyword>
<name>A0A6P9F780_JUGRE</name>
<reference evidence="3" key="1">
    <citation type="submission" date="2025-08" db="UniProtKB">
        <authorList>
            <consortium name="RefSeq"/>
        </authorList>
    </citation>
    <scope>IDENTIFICATION</scope>
    <source>
        <tissue evidence="3">Leaves</tissue>
    </source>
</reference>
<organism evidence="2 3">
    <name type="scientific">Juglans regia</name>
    <name type="common">English walnut</name>
    <dbReference type="NCBI Taxonomy" id="51240"/>
    <lineage>
        <taxon>Eukaryota</taxon>
        <taxon>Viridiplantae</taxon>
        <taxon>Streptophyta</taxon>
        <taxon>Embryophyta</taxon>
        <taxon>Tracheophyta</taxon>
        <taxon>Spermatophyta</taxon>
        <taxon>Magnoliopsida</taxon>
        <taxon>eudicotyledons</taxon>
        <taxon>Gunneridae</taxon>
        <taxon>Pentapetalae</taxon>
        <taxon>rosids</taxon>
        <taxon>fabids</taxon>
        <taxon>Fagales</taxon>
        <taxon>Juglandaceae</taxon>
        <taxon>Juglans</taxon>
    </lineage>
</organism>
<accession>A0A6P9F780</accession>
<sequence length="74" mass="8329">MPVTTAQGVELSKQIGATYYIQCSSRTQQRFFYVCEDDVIVRSPRDVDQENGRNEGKRKLRRVPTSSGPSCKCG</sequence>
<evidence type="ECO:0000313" key="2">
    <source>
        <dbReference type="Proteomes" id="UP000235220"/>
    </source>
</evidence>
<feature type="region of interest" description="Disordered" evidence="1">
    <location>
        <begin position="45"/>
        <end position="74"/>
    </location>
</feature>
<protein>
    <submittedName>
        <fullName evidence="3">Rac-like GTP-binding protein 3 isoform X2</fullName>
    </submittedName>
</protein>